<comment type="similarity">
    <text evidence="1 2">Belongs to the TUB family.</text>
</comment>
<dbReference type="Gene3D" id="3.20.90.10">
    <property type="entry name" value="Tubby Protein, Chain A"/>
    <property type="match status" value="1"/>
</dbReference>
<dbReference type="InterPro" id="IPR018066">
    <property type="entry name" value="Tubby_C_CS"/>
</dbReference>
<dbReference type="Pfam" id="PF01167">
    <property type="entry name" value="Tub"/>
    <property type="match status" value="1"/>
</dbReference>
<evidence type="ECO:0000313" key="4">
    <source>
        <dbReference type="EMBL" id="KAF7813691.1"/>
    </source>
</evidence>
<dbReference type="SUPFAM" id="SSF81383">
    <property type="entry name" value="F-box domain"/>
    <property type="match status" value="1"/>
</dbReference>
<dbReference type="InterPro" id="IPR036047">
    <property type="entry name" value="F-box-like_dom_sf"/>
</dbReference>
<dbReference type="GO" id="GO:0006355">
    <property type="term" value="P:regulation of DNA-templated transcription"/>
    <property type="evidence" value="ECO:0007669"/>
    <property type="project" value="UniProtKB-ARBA"/>
</dbReference>
<dbReference type="InterPro" id="IPR025659">
    <property type="entry name" value="Tubby-like_C"/>
</dbReference>
<dbReference type="AlphaFoldDB" id="A0A834T3S1"/>
<dbReference type="EMBL" id="JAAIUW010000010">
    <property type="protein sequence ID" value="KAF7813691.1"/>
    <property type="molecule type" value="Genomic_DNA"/>
</dbReference>
<dbReference type="PANTHER" id="PTHR16517:SF158">
    <property type="entry name" value="TUBBY-LIKE F-BOX PROTEIN 9"/>
    <property type="match status" value="1"/>
</dbReference>
<evidence type="ECO:0000313" key="5">
    <source>
        <dbReference type="Proteomes" id="UP000634136"/>
    </source>
</evidence>
<dbReference type="PRINTS" id="PR01573">
    <property type="entry name" value="SUPERTUBBY"/>
</dbReference>
<name>A0A834T3S1_9FABA</name>
<dbReference type="CDD" id="cd22153">
    <property type="entry name" value="F-box_AtTLP-like"/>
    <property type="match status" value="1"/>
</dbReference>
<dbReference type="Gene3D" id="1.20.1280.50">
    <property type="match status" value="1"/>
</dbReference>
<feature type="domain" description="Tubby C-terminal" evidence="3">
    <location>
        <begin position="100"/>
        <end position="387"/>
    </location>
</feature>
<dbReference type="PROSITE" id="PS01200">
    <property type="entry name" value="TUB_1"/>
    <property type="match status" value="1"/>
</dbReference>
<dbReference type="InterPro" id="IPR000007">
    <property type="entry name" value="Tubby_C"/>
</dbReference>
<dbReference type="PANTHER" id="PTHR16517">
    <property type="entry name" value="TUBBY-RELATED"/>
    <property type="match status" value="1"/>
</dbReference>
<gene>
    <name evidence="4" type="ORF">G2W53_034667</name>
</gene>
<reference evidence="4" key="1">
    <citation type="submission" date="2020-09" db="EMBL/GenBank/DDBJ databases">
        <title>Genome-Enabled Discovery of Anthraquinone Biosynthesis in Senna tora.</title>
        <authorList>
            <person name="Kang S.-H."/>
            <person name="Pandey R.P."/>
            <person name="Lee C.-M."/>
            <person name="Sim J.-S."/>
            <person name="Jeong J.-T."/>
            <person name="Choi B.-S."/>
            <person name="Jung M."/>
            <person name="Ginzburg D."/>
            <person name="Zhao K."/>
            <person name="Won S.Y."/>
            <person name="Oh T.-J."/>
            <person name="Yu Y."/>
            <person name="Kim N.-H."/>
            <person name="Lee O.R."/>
            <person name="Lee T.-H."/>
            <person name="Bashyal P."/>
            <person name="Kim T.-S."/>
            <person name="Lee W.-H."/>
            <person name="Kawkins C."/>
            <person name="Kim C.-K."/>
            <person name="Kim J.S."/>
            <person name="Ahn B.O."/>
            <person name="Rhee S.Y."/>
            <person name="Sohng J.K."/>
        </authorList>
    </citation>
    <scope>NUCLEOTIDE SEQUENCE</scope>
    <source>
        <tissue evidence="4">Leaf</tissue>
    </source>
</reference>
<dbReference type="SUPFAM" id="SSF54518">
    <property type="entry name" value="Tubby C-terminal domain-like"/>
    <property type="match status" value="1"/>
</dbReference>
<evidence type="ECO:0000259" key="3">
    <source>
        <dbReference type="Pfam" id="PF01167"/>
    </source>
</evidence>
<sequence>MPLIRSIIQDMRSRSHRVVQDGSSMEDEEALDGLKQSSWAHMPQELLREVLLRIEESESSWPPRKSVVACAGVCRSWREITKEIVKTPEVSAKITFPISVKQPGPREHLLQCFIKRNRSSQTYYLFLSLTNEALADDGKFLLAARKCRRPTCTDYIISLDADDMSNGSNTYVGKLRSNFLGTKFTIYDCQPPHAGAKITKSRSTRLVNLKQVSPRVPTGNYPVAHISYELNVLGSRGPRRMHCLMDSIPASAIEPGGVAPTQTEFSLSNIDVFPSFPFFRSRSNRLEKSLSGPLGNQKDGVLVLKNKSPRWHEQLQCWCLNFHGRVTVASVKNFQLVASPESGPAGPEHEKIILQFGKVGKDLFTMDYRYPISAFQAFAICLSSFDTKIACE</sequence>
<dbReference type="OrthoDB" id="8775810at2759"/>
<dbReference type="PROSITE" id="PS01201">
    <property type="entry name" value="TUB_2"/>
    <property type="match status" value="1"/>
</dbReference>
<comment type="caution">
    <text evidence="4">The sequence shown here is derived from an EMBL/GenBank/DDBJ whole genome shotgun (WGS) entry which is preliminary data.</text>
</comment>
<evidence type="ECO:0000256" key="2">
    <source>
        <dbReference type="RuleBase" id="RU361125"/>
    </source>
</evidence>
<organism evidence="4 5">
    <name type="scientific">Senna tora</name>
    <dbReference type="NCBI Taxonomy" id="362788"/>
    <lineage>
        <taxon>Eukaryota</taxon>
        <taxon>Viridiplantae</taxon>
        <taxon>Streptophyta</taxon>
        <taxon>Embryophyta</taxon>
        <taxon>Tracheophyta</taxon>
        <taxon>Spermatophyta</taxon>
        <taxon>Magnoliopsida</taxon>
        <taxon>eudicotyledons</taxon>
        <taxon>Gunneridae</taxon>
        <taxon>Pentapetalae</taxon>
        <taxon>rosids</taxon>
        <taxon>fabids</taxon>
        <taxon>Fabales</taxon>
        <taxon>Fabaceae</taxon>
        <taxon>Caesalpinioideae</taxon>
        <taxon>Cassia clade</taxon>
        <taxon>Senna</taxon>
    </lineage>
</organism>
<evidence type="ECO:0000256" key="1">
    <source>
        <dbReference type="ARBA" id="ARBA00007129"/>
    </source>
</evidence>
<dbReference type="FunFam" id="3.20.90.10:FF:000003">
    <property type="entry name" value="Tubby-like F-box protein"/>
    <property type="match status" value="1"/>
</dbReference>
<protein>
    <recommendedName>
        <fullName evidence="2">Tubby-like F-box protein</fullName>
    </recommendedName>
</protein>
<accession>A0A834T3S1</accession>
<dbReference type="Proteomes" id="UP000634136">
    <property type="component" value="Unassembled WGS sequence"/>
</dbReference>
<keyword evidence="5" id="KW-1185">Reference proteome</keyword>
<proteinExistence type="inferred from homology"/>